<evidence type="ECO:0000256" key="4">
    <source>
        <dbReference type="ARBA" id="ARBA00022692"/>
    </source>
</evidence>
<evidence type="ECO:0000256" key="7">
    <source>
        <dbReference type="ARBA" id="ARBA00023077"/>
    </source>
</evidence>
<evidence type="ECO:0000256" key="11">
    <source>
        <dbReference type="RuleBase" id="RU003357"/>
    </source>
</evidence>
<keyword evidence="7 11" id="KW-0798">TonB box</keyword>
<dbReference type="RefSeq" id="WP_183815648.1">
    <property type="nucleotide sequence ID" value="NZ_JACHOB010000001.1"/>
</dbReference>
<keyword evidence="5" id="KW-0732">Signal</keyword>
<dbReference type="GO" id="GO:0006811">
    <property type="term" value="P:monoatomic ion transport"/>
    <property type="evidence" value="ECO:0007669"/>
    <property type="project" value="UniProtKB-KW"/>
</dbReference>
<evidence type="ECO:0000256" key="5">
    <source>
        <dbReference type="ARBA" id="ARBA00022729"/>
    </source>
</evidence>
<dbReference type="AlphaFoldDB" id="A0A840I1F8"/>
<keyword evidence="2 10" id="KW-0813">Transport</keyword>
<evidence type="ECO:0000313" key="15">
    <source>
        <dbReference type="Proteomes" id="UP000563524"/>
    </source>
</evidence>
<dbReference type="SUPFAM" id="SSF56935">
    <property type="entry name" value="Porins"/>
    <property type="match status" value="1"/>
</dbReference>
<evidence type="ECO:0000256" key="1">
    <source>
        <dbReference type="ARBA" id="ARBA00004571"/>
    </source>
</evidence>
<proteinExistence type="inferred from homology"/>
<keyword evidence="15" id="KW-1185">Reference proteome</keyword>
<dbReference type="Proteomes" id="UP000563524">
    <property type="component" value="Unassembled WGS sequence"/>
</dbReference>
<comment type="similarity">
    <text evidence="10 11">Belongs to the TonB-dependent receptor family.</text>
</comment>
<evidence type="ECO:0000256" key="6">
    <source>
        <dbReference type="ARBA" id="ARBA00023065"/>
    </source>
</evidence>
<comment type="caution">
    <text evidence="14">The sequence shown here is derived from an EMBL/GenBank/DDBJ whole genome shotgun (WGS) entry which is preliminary data.</text>
</comment>
<dbReference type="Pfam" id="PF00593">
    <property type="entry name" value="TonB_dep_Rec_b-barrel"/>
    <property type="match status" value="1"/>
</dbReference>
<dbReference type="InterPro" id="IPR037066">
    <property type="entry name" value="Plug_dom_sf"/>
</dbReference>
<name>A0A840I1F8_9PROT</name>
<evidence type="ECO:0000259" key="12">
    <source>
        <dbReference type="Pfam" id="PF00593"/>
    </source>
</evidence>
<keyword evidence="4 10" id="KW-0812">Transmembrane</keyword>
<evidence type="ECO:0000256" key="9">
    <source>
        <dbReference type="ARBA" id="ARBA00023237"/>
    </source>
</evidence>
<sequence>MLTSLLAFALQSAALPPEDVITVTGRVPVAEAPASVDRLDAAALAKEQAILSLGEALSLVPGVQIVRTGPLGAQASVFVRGTDSDHVLSAYDGIRLNSPATPNGAYAFGSDLLSGGTSVEVLRGPASATYGSDAIGGVVNVVPLAREGGEVAGAIGELGTYEGTGWTAGQVGALTYNFGGAYAETAGWDALPGRIVAEERNGERDGSDAYALNADLSYALAADWSVGLTALAREARAEFDTFSGGPSGFQRAEDGDLRSTDELRVLRIGVTHRPADALSLTLQGGGVDADFEERDGDAVTGAVHGERRFVEGLARYETDPLTLSGGVTFERERAEVPVSFSDPLSRKEDHLGAFLFAQGRPTDRLVLSGAIRADDYEGFGVPVTWNAGALFTLAEGWRVRGSVGTAYNIPSLSERYATSAFAAPNPALQEETAFSAEAGIVREQTLGTGRLSLEAVLFRTDTDDLIEYDFLTLQNVNVGDARAQGAELSARWAGPRLSARVAYTYTDAENRDTAEALLRRPEHALSAIADFAVTSRLSIAARYVRTGERPDVTYDDFGFYLGNDEVAGFDEVALTGRYALTETLTGFVSVTNLLSETYEQPSGFGSAPRLVKAGLRAGW</sequence>
<dbReference type="Gene3D" id="2.170.130.10">
    <property type="entry name" value="TonB-dependent receptor, plug domain"/>
    <property type="match status" value="1"/>
</dbReference>
<feature type="domain" description="TonB-dependent receptor-like beta-barrel" evidence="12">
    <location>
        <begin position="160"/>
        <end position="593"/>
    </location>
</feature>
<dbReference type="InterPro" id="IPR036942">
    <property type="entry name" value="Beta-barrel_TonB_sf"/>
</dbReference>
<dbReference type="GO" id="GO:0015889">
    <property type="term" value="P:cobalamin transport"/>
    <property type="evidence" value="ECO:0007669"/>
    <property type="project" value="TreeGrafter"/>
</dbReference>
<dbReference type="CDD" id="cd01347">
    <property type="entry name" value="ligand_gated_channel"/>
    <property type="match status" value="1"/>
</dbReference>
<accession>A0A840I1F8</accession>
<organism evidence="14 15">
    <name type="scientific">Parvularcula dongshanensis</name>
    <dbReference type="NCBI Taxonomy" id="1173995"/>
    <lineage>
        <taxon>Bacteria</taxon>
        <taxon>Pseudomonadati</taxon>
        <taxon>Pseudomonadota</taxon>
        <taxon>Alphaproteobacteria</taxon>
        <taxon>Parvularculales</taxon>
        <taxon>Parvularculaceae</taxon>
        <taxon>Parvularcula</taxon>
    </lineage>
</organism>
<comment type="subcellular location">
    <subcellularLocation>
        <location evidence="1 10">Cell outer membrane</location>
        <topology evidence="1 10">Multi-pass membrane protein</topology>
    </subcellularLocation>
</comment>
<dbReference type="PROSITE" id="PS52016">
    <property type="entry name" value="TONB_DEPENDENT_REC_3"/>
    <property type="match status" value="1"/>
</dbReference>
<evidence type="ECO:0000256" key="10">
    <source>
        <dbReference type="PROSITE-ProRule" id="PRU01360"/>
    </source>
</evidence>
<feature type="domain" description="TonB-dependent receptor plug" evidence="13">
    <location>
        <begin position="29"/>
        <end position="138"/>
    </location>
</feature>
<dbReference type="GO" id="GO:0009279">
    <property type="term" value="C:cell outer membrane"/>
    <property type="evidence" value="ECO:0007669"/>
    <property type="project" value="UniProtKB-SubCell"/>
</dbReference>
<evidence type="ECO:0000256" key="8">
    <source>
        <dbReference type="ARBA" id="ARBA00023136"/>
    </source>
</evidence>
<dbReference type="InterPro" id="IPR012910">
    <property type="entry name" value="Plug_dom"/>
</dbReference>
<keyword evidence="9 10" id="KW-0998">Cell outer membrane</keyword>
<dbReference type="InterPro" id="IPR000531">
    <property type="entry name" value="Beta-barrel_TonB"/>
</dbReference>
<keyword evidence="8 10" id="KW-0472">Membrane</keyword>
<gene>
    <name evidence="14" type="ORF">GGQ59_000574</name>
</gene>
<keyword evidence="6" id="KW-0406">Ion transport</keyword>
<dbReference type="Gene3D" id="2.40.170.20">
    <property type="entry name" value="TonB-dependent receptor, beta-barrel domain"/>
    <property type="match status" value="1"/>
</dbReference>
<evidence type="ECO:0000256" key="3">
    <source>
        <dbReference type="ARBA" id="ARBA00022452"/>
    </source>
</evidence>
<evidence type="ECO:0000313" key="14">
    <source>
        <dbReference type="EMBL" id="MBB4658074.1"/>
    </source>
</evidence>
<evidence type="ECO:0000259" key="13">
    <source>
        <dbReference type="Pfam" id="PF07715"/>
    </source>
</evidence>
<dbReference type="PANTHER" id="PTHR30069:SF53">
    <property type="entry name" value="COLICIN I RECEPTOR-RELATED"/>
    <property type="match status" value="1"/>
</dbReference>
<protein>
    <submittedName>
        <fullName evidence="14">Vitamin B12 transporter</fullName>
    </submittedName>
</protein>
<evidence type="ECO:0000256" key="2">
    <source>
        <dbReference type="ARBA" id="ARBA00022448"/>
    </source>
</evidence>
<dbReference type="PANTHER" id="PTHR30069">
    <property type="entry name" value="TONB-DEPENDENT OUTER MEMBRANE RECEPTOR"/>
    <property type="match status" value="1"/>
</dbReference>
<keyword evidence="3 10" id="KW-1134">Transmembrane beta strand</keyword>
<dbReference type="EMBL" id="JACHOB010000001">
    <property type="protein sequence ID" value="MBB4658074.1"/>
    <property type="molecule type" value="Genomic_DNA"/>
</dbReference>
<dbReference type="InterPro" id="IPR039426">
    <property type="entry name" value="TonB-dep_rcpt-like"/>
</dbReference>
<reference evidence="14 15" key="1">
    <citation type="submission" date="2020-08" db="EMBL/GenBank/DDBJ databases">
        <title>Genomic Encyclopedia of Type Strains, Phase IV (KMG-IV): sequencing the most valuable type-strain genomes for metagenomic binning, comparative biology and taxonomic classification.</title>
        <authorList>
            <person name="Goeker M."/>
        </authorList>
    </citation>
    <scope>NUCLEOTIDE SEQUENCE [LARGE SCALE GENOMIC DNA]</scope>
    <source>
        <strain evidence="14 15">DSM 102850</strain>
    </source>
</reference>
<dbReference type="Pfam" id="PF07715">
    <property type="entry name" value="Plug"/>
    <property type="match status" value="1"/>
</dbReference>